<gene>
    <name evidence="2" type="ORF">H261_21818</name>
</gene>
<evidence type="ECO:0000256" key="1">
    <source>
        <dbReference type="SAM" id="SignalP"/>
    </source>
</evidence>
<keyword evidence="3" id="KW-1185">Reference proteome</keyword>
<dbReference type="RefSeq" id="WP_008621938.1">
    <property type="nucleotide sequence ID" value="NZ_AONQ01000107.1"/>
</dbReference>
<reference evidence="2 3" key="1">
    <citation type="journal article" date="2014" name="Genome Announc.">
        <title>Draft Genome Sequence of Magnetospirillum sp. Strain SO-1, a Freshwater Magnetotactic Bacterium Isolated from the Ol'khovka River, Russia.</title>
        <authorList>
            <person name="Grouzdev D.S."/>
            <person name="Dziuba M.V."/>
            <person name="Sukhacheva M.S."/>
            <person name="Mardanov A.V."/>
            <person name="Beletskiy A.V."/>
            <person name="Kuznetsov B.B."/>
            <person name="Skryabin K.G."/>
        </authorList>
    </citation>
    <scope>NUCLEOTIDE SEQUENCE [LARGE SCALE GENOMIC DNA]</scope>
    <source>
        <strain evidence="2 3">SO-1</strain>
    </source>
</reference>
<feature type="signal peptide" evidence="1">
    <location>
        <begin position="1"/>
        <end position="20"/>
    </location>
</feature>
<dbReference type="STRING" id="1244869.H261_21818"/>
<protein>
    <submittedName>
        <fullName evidence="2">Uncharacterized protein</fullName>
    </submittedName>
</protein>
<accession>M3A5L7</accession>
<organism evidence="2 3">
    <name type="scientific">Paramagnetospirillum caucaseum</name>
    <dbReference type="NCBI Taxonomy" id="1244869"/>
    <lineage>
        <taxon>Bacteria</taxon>
        <taxon>Pseudomonadati</taxon>
        <taxon>Pseudomonadota</taxon>
        <taxon>Alphaproteobacteria</taxon>
        <taxon>Rhodospirillales</taxon>
        <taxon>Magnetospirillaceae</taxon>
        <taxon>Paramagnetospirillum</taxon>
    </lineage>
</organism>
<comment type="caution">
    <text evidence="2">The sequence shown here is derived from an EMBL/GenBank/DDBJ whole genome shotgun (WGS) entry which is preliminary data.</text>
</comment>
<feature type="chain" id="PRO_5004031378" evidence="1">
    <location>
        <begin position="21"/>
        <end position="109"/>
    </location>
</feature>
<sequence>MIARLGFLLLLAVMALPARAETRPAVPCLTCPRPVPACWMVVYRWTDYNLRSGPGNHMVITTGAPPSTPELAQATDDIRRGMPKGMSAKVIGTNRIDCPEPIKAAARKP</sequence>
<dbReference type="AlphaFoldDB" id="M3A5L7"/>
<proteinExistence type="predicted"/>
<dbReference type="PATRIC" id="fig|1244869.3.peg.4297"/>
<dbReference type="Proteomes" id="UP000011744">
    <property type="component" value="Unassembled WGS sequence"/>
</dbReference>
<dbReference type="EMBL" id="AONQ01000107">
    <property type="protein sequence ID" value="EME67769.1"/>
    <property type="molecule type" value="Genomic_DNA"/>
</dbReference>
<name>M3A5L7_9PROT</name>
<evidence type="ECO:0000313" key="3">
    <source>
        <dbReference type="Proteomes" id="UP000011744"/>
    </source>
</evidence>
<evidence type="ECO:0000313" key="2">
    <source>
        <dbReference type="EMBL" id="EME67769.1"/>
    </source>
</evidence>
<keyword evidence="1" id="KW-0732">Signal</keyword>